<feature type="transmembrane region" description="Helical" evidence="1">
    <location>
        <begin position="410"/>
        <end position="431"/>
    </location>
</feature>
<reference evidence="2" key="1">
    <citation type="journal article" date="2014" name="PLoS Genet.">
        <title>The Genome of Spironucleus salmonicida Highlights a Fish Pathogen Adapted to Fluctuating Environments.</title>
        <authorList>
            <person name="Xu F."/>
            <person name="Jerlstrom-Hultqvist J."/>
            <person name="Einarsson E."/>
            <person name="Astvaldsson A."/>
            <person name="Svard S.G."/>
            <person name="Andersson J.O."/>
        </authorList>
    </citation>
    <scope>NUCLEOTIDE SEQUENCE</scope>
</reference>
<dbReference type="AlphaFoldDB" id="V6LTP1"/>
<evidence type="ECO:0000256" key="1">
    <source>
        <dbReference type="SAM" id="Phobius"/>
    </source>
</evidence>
<keyword evidence="1" id="KW-1133">Transmembrane helix</keyword>
<dbReference type="InterPro" id="IPR009030">
    <property type="entry name" value="Growth_fac_rcpt_cys_sf"/>
</dbReference>
<name>V6LTP1_9EUKA</name>
<dbReference type="EMBL" id="KI546015">
    <property type="protein sequence ID" value="EST47955.1"/>
    <property type="molecule type" value="Genomic_DNA"/>
</dbReference>
<dbReference type="SUPFAM" id="SSF57184">
    <property type="entry name" value="Growth factor receptor domain"/>
    <property type="match status" value="1"/>
</dbReference>
<accession>V6LTP1</accession>
<gene>
    <name evidence="2" type="ORF">SS50377_11940</name>
</gene>
<keyword evidence="1" id="KW-0472">Membrane</keyword>
<keyword evidence="1" id="KW-0812">Transmembrane</keyword>
<evidence type="ECO:0000313" key="2">
    <source>
        <dbReference type="EMBL" id="EST47955.1"/>
    </source>
</evidence>
<dbReference type="VEuPathDB" id="GiardiaDB:SS50377_21414"/>
<organism evidence="2">
    <name type="scientific">Spironucleus salmonicida</name>
    <dbReference type="NCBI Taxonomy" id="348837"/>
    <lineage>
        <taxon>Eukaryota</taxon>
        <taxon>Metamonada</taxon>
        <taxon>Diplomonadida</taxon>
        <taxon>Hexamitidae</taxon>
        <taxon>Hexamitinae</taxon>
        <taxon>Spironucleus</taxon>
    </lineage>
</organism>
<proteinExistence type="predicted"/>
<sequence length="447" mass="49207">MCEDNYIFNTSSKICTPRCITNDDCRNIQGQYCDQQTHMCTPCGSFCSACVSSDFCYTCTSTYHTLTTAGLCTAGCTYLQDGQYCKDGKAEPCAGGIESACKCGQYQNCATCSQDGYCTSCLTNYMQDMFGACSQCAYGYEMNESICIPIQFTHQASGVCSLTSLTCRAGYFCPAKDYNLVQCLPCNNNMAYGESCYCQDSIPTNNCIECAGGQCTGLLYVHNDHTMAENNCRPGCQICDYYQNCIQCDETHYIDYSTLICYEKCNTNQECAGPEPRYCDPDSMTCRQCLLGCLACGNKYECYKCDPLHYVTTIAGFCAPKCDNLPIGHYCNNGKPEPCAQGITSMCNCGTSQNCATCNFECNTCDLCLTNATNYNNQCLTKFDLDQMYQQSQLVAQKIMLSDPLTARNYLGPAAAVVIFTVCIGVVLYFVQKRVRKNTKVTATAIN</sequence>
<protein>
    <submittedName>
        <fullName evidence="2">Cysteine-rich membrane protein 1</fullName>
    </submittedName>
</protein>